<dbReference type="FunFam" id="3.40.1190.10:FF:000011">
    <property type="entry name" value="Folylpolyglutamate synthase/dihydrofolate synthase"/>
    <property type="match status" value="1"/>
</dbReference>
<name>A0A9D1S5M8_9FIRM</name>
<evidence type="ECO:0000256" key="11">
    <source>
        <dbReference type="PIRNR" id="PIRNR001563"/>
    </source>
</evidence>
<sequence length="417" mass="45261">MKEGQSGFQAIARPRLESIRMLLDFLGAPEKALNYIHVAGTNGKGSVCAFLQGMFTDAGYKTGKYTSPHLMRVNERITVDGCEIGDGALRDVMAQVQSAAGRVKQALGETPTQFEIWTAAALCYFKACGCDIVIMETGLGGARDATNVIPPPKAAVITRIAADHAEYLGDTLSEIAAAKAGIIKKNGTAGYTVTLRQEDEVMPVLEQACNRCENRLVLVKQPVLRGFCGMYERFDYDGMEQLELGLAGLHQVENAVLAIETARICGISEQSIRKGLKQAKNPARLERLSACPPVIFDGAHNRNGMRALAENLDRYYPGVERTFIMGCMRDKDVAGMLEELAGGPVKYLLAVKVPGSPRAMEAERLAELARKAGIRAQAFPDAAGAYRAALEDDGVVVLCGSLYLYEAFWNIIKKRCD</sequence>
<keyword evidence="7 11" id="KW-0067">ATP-binding</keyword>
<comment type="catalytic activity">
    <reaction evidence="10">
        <text>(6S)-5,6,7,8-tetrahydrofolyl-(gamma-L-Glu)(n) + L-glutamate + ATP = (6S)-5,6,7,8-tetrahydrofolyl-(gamma-L-Glu)(n+1) + ADP + phosphate + H(+)</text>
        <dbReference type="Rhea" id="RHEA:10580"/>
        <dbReference type="Rhea" id="RHEA-COMP:14738"/>
        <dbReference type="Rhea" id="RHEA-COMP:14740"/>
        <dbReference type="ChEBI" id="CHEBI:15378"/>
        <dbReference type="ChEBI" id="CHEBI:29985"/>
        <dbReference type="ChEBI" id="CHEBI:30616"/>
        <dbReference type="ChEBI" id="CHEBI:43474"/>
        <dbReference type="ChEBI" id="CHEBI:141005"/>
        <dbReference type="ChEBI" id="CHEBI:456216"/>
        <dbReference type="EC" id="6.3.2.17"/>
    </reaction>
</comment>
<dbReference type="SUPFAM" id="SSF53623">
    <property type="entry name" value="MurD-like peptide ligases, catalytic domain"/>
    <property type="match status" value="1"/>
</dbReference>
<accession>A0A9D1S5M8</accession>
<dbReference type="Gene3D" id="3.90.190.20">
    <property type="entry name" value="Mur ligase, C-terminal domain"/>
    <property type="match status" value="1"/>
</dbReference>
<dbReference type="Pfam" id="PF02875">
    <property type="entry name" value="Mur_ligase_C"/>
    <property type="match status" value="1"/>
</dbReference>
<dbReference type="PANTHER" id="PTHR11136:SF0">
    <property type="entry name" value="DIHYDROFOLATE SYNTHETASE-RELATED"/>
    <property type="match status" value="1"/>
</dbReference>
<dbReference type="GO" id="GO:0046872">
    <property type="term" value="F:metal ion binding"/>
    <property type="evidence" value="ECO:0007669"/>
    <property type="project" value="UniProtKB-KW"/>
</dbReference>
<dbReference type="PANTHER" id="PTHR11136">
    <property type="entry name" value="FOLYLPOLYGLUTAMATE SYNTHASE-RELATED"/>
    <property type="match status" value="1"/>
</dbReference>
<feature type="domain" description="Mur ligase C-terminal" evidence="12">
    <location>
        <begin position="284"/>
        <end position="401"/>
    </location>
</feature>
<organism evidence="14 15">
    <name type="scientific">Candidatus Avimonoglobus intestinipullorum</name>
    <dbReference type="NCBI Taxonomy" id="2840699"/>
    <lineage>
        <taxon>Bacteria</taxon>
        <taxon>Bacillati</taxon>
        <taxon>Bacillota</taxon>
        <taxon>Clostridia</taxon>
        <taxon>Eubacteriales</taxon>
        <taxon>Candidatus Avimonoglobus</taxon>
    </lineage>
</organism>
<evidence type="ECO:0000256" key="7">
    <source>
        <dbReference type="ARBA" id="ARBA00022840"/>
    </source>
</evidence>
<evidence type="ECO:0000256" key="1">
    <source>
        <dbReference type="ARBA" id="ARBA00001946"/>
    </source>
</evidence>
<dbReference type="InterPro" id="IPR036565">
    <property type="entry name" value="Mur-like_cat_sf"/>
</dbReference>
<feature type="domain" description="Mur ligase central" evidence="13">
    <location>
        <begin position="38"/>
        <end position="261"/>
    </location>
</feature>
<evidence type="ECO:0000256" key="2">
    <source>
        <dbReference type="ARBA" id="ARBA00008276"/>
    </source>
</evidence>
<evidence type="ECO:0000256" key="10">
    <source>
        <dbReference type="ARBA" id="ARBA00047493"/>
    </source>
</evidence>
<comment type="caution">
    <text evidence="14">The sequence shown here is derived from an EMBL/GenBank/DDBJ whole genome shotgun (WGS) entry which is preliminary data.</text>
</comment>
<comment type="similarity">
    <text evidence="2 11">Belongs to the folylpolyglutamate synthase family.</text>
</comment>
<dbReference type="InterPro" id="IPR001645">
    <property type="entry name" value="Folylpolyglutamate_synth"/>
</dbReference>
<dbReference type="InterPro" id="IPR018109">
    <property type="entry name" value="Folylpolyglutamate_synth_CS"/>
</dbReference>
<evidence type="ECO:0000256" key="6">
    <source>
        <dbReference type="ARBA" id="ARBA00022741"/>
    </source>
</evidence>
<evidence type="ECO:0000313" key="14">
    <source>
        <dbReference type="EMBL" id="HIU47870.1"/>
    </source>
</evidence>
<dbReference type="InterPro" id="IPR004101">
    <property type="entry name" value="Mur_ligase_C"/>
</dbReference>
<dbReference type="EMBL" id="DVND01000016">
    <property type="protein sequence ID" value="HIU47870.1"/>
    <property type="molecule type" value="Genomic_DNA"/>
</dbReference>
<gene>
    <name evidence="14" type="ORF">IAB04_00745</name>
</gene>
<dbReference type="EC" id="6.3.2.17" evidence="3"/>
<dbReference type="Proteomes" id="UP000824111">
    <property type="component" value="Unassembled WGS sequence"/>
</dbReference>
<dbReference type="SUPFAM" id="SSF53244">
    <property type="entry name" value="MurD-like peptide ligases, peptide-binding domain"/>
    <property type="match status" value="1"/>
</dbReference>
<evidence type="ECO:0000256" key="9">
    <source>
        <dbReference type="ARBA" id="ARBA00030592"/>
    </source>
</evidence>
<protein>
    <recommendedName>
        <fullName evidence="3">tetrahydrofolate synthase</fullName>
        <ecNumber evidence="3">6.3.2.17</ecNumber>
    </recommendedName>
    <alternativeName>
        <fullName evidence="9">Tetrahydrofolylpolyglutamate synthase</fullName>
    </alternativeName>
</protein>
<evidence type="ECO:0000313" key="15">
    <source>
        <dbReference type="Proteomes" id="UP000824111"/>
    </source>
</evidence>
<evidence type="ECO:0000259" key="13">
    <source>
        <dbReference type="Pfam" id="PF08245"/>
    </source>
</evidence>
<evidence type="ECO:0000256" key="5">
    <source>
        <dbReference type="ARBA" id="ARBA00022723"/>
    </source>
</evidence>
<dbReference type="InterPro" id="IPR036615">
    <property type="entry name" value="Mur_ligase_C_dom_sf"/>
</dbReference>
<keyword evidence="4 11" id="KW-0436">Ligase</keyword>
<evidence type="ECO:0000259" key="12">
    <source>
        <dbReference type="Pfam" id="PF02875"/>
    </source>
</evidence>
<dbReference type="GO" id="GO:0004326">
    <property type="term" value="F:tetrahydrofolylpolyglutamate synthase activity"/>
    <property type="evidence" value="ECO:0007669"/>
    <property type="project" value="UniProtKB-EC"/>
</dbReference>
<keyword evidence="5" id="KW-0479">Metal-binding</keyword>
<keyword evidence="8" id="KW-0460">Magnesium</keyword>
<dbReference type="Pfam" id="PF08245">
    <property type="entry name" value="Mur_ligase_M"/>
    <property type="match status" value="1"/>
</dbReference>
<dbReference type="AlphaFoldDB" id="A0A9D1S5M8"/>
<keyword evidence="6 11" id="KW-0547">Nucleotide-binding</keyword>
<dbReference type="GO" id="GO:0005524">
    <property type="term" value="F:ATP binding"/>
    <property type="evidence" value="ECO:0007669"/>
    <property type="project" value="UniProtKB-KW"/>
</dbReference>
<comment type="cofactor">
    <cofactor evidence="1">
        <name>Mg(2+)</name>
        <dbReference type="ChEBI" id="CHEBI:18420"/>
    </cofactor>
</comment>
<reference evidence="14" key="2">
    <citation type="journal article" date="2021" name="PeerJ">
        <title>Extensive microbial diversity within the chicken gut microbiome revealed by metagenomics and culture.</title>
        <authorList>
            <person name="Gilroy R."/>
            <person name="Ravi A."/>
            <person name="Getino M."/>
            <person name="Pursley I."/>
            <person name="Horton D.L."/>
            <person name="Alikhan N.F."/>
            <person name="Baker D."/>
            <person name="Gharbi K."/>
            <person name="Hall N."/>
            <person name="Watson M."/>
            <person name="Adriaenssens E.M."/>
            <person name="Foster-Nyarko E."/>
            <person name="Jarju S."/>
            <person name="Secka A."/>
            <person name="Antonio M."/>
            <person name="Oren A."/>
            <person name="Chaudhuri R.R."/>
            <person name="La Ragione R."/>
            <person name="Hildebrand F."/>
            <person name="Pallen M.J."/>
        </authorList>
    </citation>
    <scope>NUCLEOTIDE SEQUENCE</scope>
    <source>
        <strain evidence="14">ChiSjej4B22-9803</strain>
    </source>
</reference>
<dbReference type="GO" id="GO:0008841">
    <property type="term" value="F:dihydrofolate synthase activity"/>
    <property type="evidence" value="ECO:0007669"/>
    <property type="project" value="TreeGrafter"/>
</dbReference>
<dbReference type="NCBIfam" id="TIGR01499">
    <property type="entry name" value="folC"/>
    <property type="match status" value="1"/>
</dbReference>
<reference evidence="14" key="1">
    <citation type="submission" date="2020-10" db="EMBL/GenBank/DDBJ databases">
        <authorList>
            <person name="Gilroy R."/>
        </authorList>
    </citation>
    <scope>NUCLEOTIDE SEQUENCE</scope>
    <source>
        <strain evidence="14">ChiSjej4B22-9803</strain>
    </source>
</reference>
<dbReference type="Gene3D" id="3.40.1190.10">
    <property type="entry name" value="Mur-like, catalytic domain"/>
    <property type="match status" value="1"/>
</dbReference>
<dbReference type="PIRSF" id="PIRSF001563">
    <property type="entry name" value="Folylpolyglu_synth"/>
    <property type="match status" value="1"/>
</dbReference>
<evidence type="ECO:0000256" key="4">
    <source>
        <dbReference type="ARBA" id="ARBA00022598"/>
    </source>
</evidence>
<evidence type="ECO:0000256" key="3">
    <source>
        <dbReference type="ARBA" id="ARBA00013025"/>
    </source>
</evidence>
<dbReference type="PROSITE" id="PS01012">
    <property type="entry name" value="FOLYLPOLYGLU_SYNT_2"/>
    <property type="match status" value="1"/>
</dbReference>
<proteinExistence type="inferred from homology"/>
<dbReference type="GO" id="GO:0005737">
    <property type="term" value="C:cytoplasm"/>
    <property type="evidence" value="ECO:0007669"/>
    <property type="project" value="TreeGrafter"/>
</dbReference>
<evidence type="ECO:0000256" key="8">
    <source>
        <dbReference type="ARBA" id="ARBA00022842"/>
    </source>
</evidence>
<dbReference type="InterPro" id="IPR013221">
    <property type="entry name" value="Mur_ligase_cen"/>
</dbReference>